<keyword evidence="3" id="KW-1185">Reference proteome</keyword>
<sequence length="60" mass="6533">MLLVSVQGELTDAVAIALQEDLAERVAGARVRGSSSTCRRWTSSTRSSRGSCTRSPRPRR</sequence>
<dbReference type="EMBL" id="JBHTEY010000004">
    <property type="protein sequence ID" value="MFC7616324.1"/>
    <property type="molecule type" value="Genomic_DNA"/>
</dbReference>
<organism evidence="2 3">
    <name type="scientific">Actinokineospora soli</name>
    <dbReference type="NCBI Taxonomy" id="1048753"/>
    <lineage>
        <taxon>Bacteria</taxon>
        <taxon>Bacillati</taxon>
        <taxon>Actinomycetota</taxon>
        <taxon>Actinomycetes</taxon>
        <taxon>Pseudonocardiales</taxon>
        <taxon>Pseudonocardiaceae</taxon>
        <taxon>Actinokineospora</taxon>
    </lineage>
</organism>
<evidence type="ECO:0000313" key="3">
    <source>
        <dbReference type="Proteomes" id="UP001596512"/>
    </source>
</evidence>
<dbReference type="Proteomes" id="UP001596512">
    <property type="component" value="Unassembled WGS sequence"/>
</dbReference>
<protein>
    <submittedName>
        <fullName evidence="2">Uncharacterized protein</fullName>
    </submittedName>
</protein>
<gene>
    <name evidence="2" type="ORF">ACFQV2_25480</name>
</gene>
<comment type="caution">
    <text evidence="2">The sequence shown here is derived from an EMBL/GenBank/DDBJ whole genome shotgun (WGS) entry which is preliminary data.</text>
</comment>
<name>A0ABW2TSP0_9PSEU</name>
<evidence type="ECO:0000256" key="1">
    <source>
        <dbReference type="SAM" id="MobiDB-lite"/>
    </source>
</evidence>
<proteinExistence type="predicted"/>
<accession>A0ABW2TSP0</accession>
<reference evidence="3" key="1">
    <citation type="journal article" date="2019" name="Int. J. Syst. Evol. Microbiol.">
        <title>The Global Catalogue of Microorganisms (GCM) 10K type strain sequencing project: providing services to taxonomists for standard genome sequencing and annotation.</title>
        <authorList>
            <consortium name="The Broad Institute Genomics Platform"/>
            <consortium name="The Broad Institute Genome Sequencing Center for Infectious Disease"/>
            <person name="Wu L."/>
            <person name="Ma J."/>
        </authorList>
    </citation>
    <scope>NUCLEOTIDE SEQUENCE [LARGE SCALE GENOMIC DNA]</scope>
    <source>
        <strain evidence="3">JCM 17695</strain>
    </source>
</reference>
<evidence type="ECO:0000313" key="2">
    <source>
        <dbReference type="EMBL" id="MFC7616324.1"/>
    </source>
</evidence>
<feature type="region of interest" description="Disordered" evidence="1">
    <location>
        <begin position="34"/>
        <end position="60"/>
    </location>
</feature>